<feature type="transmembrane region" description="Helical" evidence="11">
    <location>
        <begin position="12"/>
        <end position="37"/>
    </location>
</feature>
<dbReference type="CDD" id="cd00082">
    <property type="entry name" value="HisKA"/>
    <property type="match status" value="1"/>
</dbReference>
<dbReference type="GO" id="GO:0000155">
    <property type="term" value="F:phosphorelay sensor kinase activity"/>
    <property type="evidence" value="ECO:0007669"/>
    <property type="project" value="InterPro"/>
</dbReference>
<evidence type="ECO:0000256" key="3">
    <source>
        <dbReference type="ARBA" id="ARBA00012438"/>
    </source>
</evidence>
<dbReference type="Pfam" id="PF02518">
    <property type="entry name" value="HATPase_c"/>
    <property type="match status" value="1"/>
</dbReference>
<keyword evidence="6 11" id="KW-0812">Transmembrane</keyword>
<accession>A0A1Q8ERD6</accession>
<dbReference type="Proteomes" id="UP000185578">
    <property type="component" value="Unassembled WGS sequence"/>
</dbReference>
<keyword evidence="7 14" id="KW-0418">Kinase</keyword>
<evidence type="ECO:0000259" key="13">
    <source>
        <dbReference type="PROSITE" id="PS50885"/>
    </source>
</evidence>
<evidence type="ECO:0000256" key="9">
    <source>
        <dbReference type="ARBA" id="ARBA00023012"/>
    </source>
</evidence>
<dbReference type="Pfam" id="PF00512">
    <property type="entry name" value="HisKA"/>
    <property type="match status" value="1"/>
</dbReference>
<dbReference type="InterPro" id="IPR003594">
    <property type="entry name" value="HATPase_dom"/>
</dbReference>
<dbReference type="InterPro" id="IPR003660">
    <property type="entry name" value="HAMP_dom"/>
</dbReference>
<proteinExistence type="predicted"/>
<dbReference type="PRINTS" id="PR00344">
    <property type="entry name" value="BCTRLSENSOR"/>
</dbReference>
<dbReference type="SMART" id="SM00387">
    <property type="entry name" value="HATPase_c"/>
    <property type="match status" value="1"/>
</dbReference>
<dbReference type="PROSITE" id="PS50109">
    <property type="entry name" value="HIS_KIN"/>
    <property type="match status" value="1"/>
</dbReference>
<dbReference type="InterPro" id="IPR036097">
    <property type="entry name" value="HisK_dim/P_sf"/>
</dbReference>
<dbReference type="Pfam" id="PF00672">
    <property type="entry name" value="HAMP"/>
    <property type="match status" value="1"/>
</dbReference>
<protein>
    <recommendedName>
        <fullName evidence="3">histidine kinase</fullName>
        <ecNumber evidence="3">2.7.13.3</ecNumber>
    </recommendedName>
</protein>
<dbReference type="OrthoDB" id="9121563at2"/>
<dbReference type="InterPro" id="IPR050428">
    <property type="entry name" value="TCS_sensor_his_kinase"/>
</dbReference>
<keyword evidence="4" id="KW-0597">Phosphoprotein</keyword>
<evidence type="ECO:0000256" key="2">
    <source>
        <dbReference type="ARBA" id="ARBA00004370"/>
    </source>
</evidence>
<dbReference type="EMBL" id="MSCT01000010">
    <property type="protein sequence ID" value="OLF54340.1"/>
    <property type="molecule type" value="Genomic_DNA"/>
</dbReference>
<comment type="catalytic activity">
    <reaction evidence="1">
        <text>ATP + protein L-histidine = ADP + protein N-phospho-L-histidine.</text>
        <dbReference type="EC" id="2.7.13.3"/>
    </reaction>
</comment>
<dbReference type="InterPro" id="IPR036890">
    <property type="entry name" value="HATPase_C_sf"/>
</dbReference>
<comment type="subcellular location">
    <subcellularLocation>
        <location evidence="2">Membrane</location>
    </subcellularLocation>
</comment>
<keyword evidence="10 11" id="KW-0472">Membrane</keyword>
<dbReference type="SMART" id="SM00304">
    <property type="entry name" value="HAMP"/>
    <property type="match status" value="1"/>
</dbReference>
<dbReference type="PROSITE" id="PS50885">
    <property type="entry name" value="HAMP"/>
    <property type="match status" value="1"/>
</dbReference>
<dbReference type="Gene3D" id="6.10.340.10">
    <property type="match status" value="1"/>
</dbReference>
<evidence type="ECO:0000256" key="5">
    <source>
        <dbReference type="ARBA" id="ARBA00022679"/>
    </source>
</evidence>
<feature type="domain" description="HAMP" evidence="13">
    <location>
        <begin position="156"/>
        <end position="210"/>
    </location>
</feature>
<evidence type="ECO:0000256" key="10">
    <source>
        <dbReference type="ARBA" id="ARBA00023136"/>
    </source>
</evidence>
<organism evidence="14 15">
    <name type="scientific">Pseudomonas chlororaphis</name>
    <dbReference type="NCBI Taxonomy" id="587753"/>
    <lineage>
        <taxon>Bacteria</taxon>
        <taxon>Pseudomonadati</taxon>
        <taxon>Pseudomonadota</taxon>
        <taxon>Gammaproteobacteria</taxon>
        <taxon>Pseudomonadales</taxon>
        <taxon>Pseudomonadaceae</taxon>
        <taxon>Pseudomonas</taxon>
    </lineage>
</organism>
<dbReference type="InterPro" id="IPR004358">
    <property type="entry name" value="Sig_transdc_His_kin-like_C"/>
</dbReference>
<dbReference type="GO" id="GO:0005886">
    <property type="term" value="C:plasma membrane"/>
    <property type="evidence" value="ECO:0007669"/>
    <property type="project" value="TreeGrafter"/>
</dbReference>
<sequence length="432" mass="48473">MDHKHSLSTRIVMVFALMTAFVAGFFAVGIVATVHVVERKLTTISLGGNLHRLLLMESPEQWTHRPDKSELFFVEDGPADLNLAPALDALPEGFSEVAFEGQPYYAMTQVVDGRRYVLLRDQVSLKQRERVLFLVVTLGFALSILLAIFLGWLLARRVMAPVVRLASQVRHRDQLLALAPPLAPDYTSDEVGELATSFDQTLGRLRAALGREKLFTSDVSHELRTPLMVLASSCELLLDNRSLDVRSQAQVGRIARASAEMRQLVDTFLMLARTENRTSHLGPTTCLEDVADALTEVWGRLIKDKGLEFFYCVEQRSTARYNLTFVQAVMGNLLRNAWHYTDHGFIRLSLYEQGFVVEDSGIGIPEEKRNAMFQPFVRGDEQRGEGLGLGLSLVQRICSHQHWRVTLDSREPNGCRFSVDLRSLADTDRASG</sequence>
<feature type="transmembrane region" description="Helical" evidence="11">
    <location>
        <begin position="131"/>
        <end position="155"/>
    </location>
</feature>
<gene>
    <name evidence="14" type="ORF">BTN82_14500</name>
</gene>
<evidence type="ECO:0000256" key="7">
    <source>
        <dbReference type="ARBA" id="ARBA00022777"/>
    </source>
</evidence>
<comment type="caution">
    <text evidence="14">The sequence shown here is derived from an EMBL/GenBank/DDBJ whole genome shotgun (WGS) entry which is preliminary data.</text>
</comment>
<feature type="domain" description="Histidine kinase" evidence="12">
    <location>
        <begin position="218"/>
        <end position="425"/>
    </location>
</feature>
<dbReference type="SUPFAM" id="SSF47384">
    <property type="entry name" value="Homodimeric domain of signal transducing histidine kinase"/>
    <property type="match status" value="1"/>
</dbReference>
<dbReference type="Gene3D" id="1.10.287.130">
    <property type="match status" value="1"/>
</dbReference>
<dbReference type="AlphaFoldDB" id="A0A1Q8ERD6"/>
<dbReference type="InterPro" id="IPR003661">
    <property type="entry name" value="HisK_dim/P_dom"/>
</dbReference>
<dbReference type="PANTHER" id="PTHR45436:SF16">
    <property type="entry name" value="HISTIDINE KINASE"/>
    <property type="match status" value="1"/>
</dbReference>
<name>A0A1Q8ERD6_9PSED</name>
<keyword evidence="5" id="KW-0808">Transferase</keyword>
<dbReference type="SUPFAM" id="SSF55874">
    <property type="entry name" value="ATPase domain of HSP90 chaperone/DNA topoisomerase II/histidine kinase"/>
    <property type="match status" value="1"/>
</dbReference>
<keyword evidence="9" id="KW-0902">Two-component regulatory system</keyword>
<dbReference type="InterPro" id="IPR005467">
    <property type="entry name" value="His_kinase_dom"/>
</dbReference>
<keyword evidence="8 11" id="KW-1133">Transmembrane helix</keyword>
<evidence type="ECO:0000256" key="8">
    <source>
        <dbReference type="ARBA" id="ARBA00022989"/>
    </source>
</evidence>
<dbReference type="PANTHER" id="PTHR45436">
    <property type="entry name" value="SENSOR HISTIDINE KINASE YKOH"/>
    <property type="match status" value="1"/>
</dbReference>
<evidence type="ECO:0000256" key="11">
    <source>
        <dbReference type="SAM" id="Phobius"/>
    </source>
</evidence>
<evidence type="ECO:0000256" key="4">
    <source>
        <dbReference type="ARBA" id="ARBA00022553"/>
    </source>
</evidence>
<reference evidence="14 15" key="1">
    <citation type="submission" date="2016-12" db="EMBL/GenBank/DDBJ databases">
        <authorList>
            <person name="Song W.-J."/>
            <person name="Kurnit D.M."/>
        </authorList>
    </citation>
    <scope>NUCLEOTIDE SEQUENCE [LARGE SCALE GENOMIC DNA]</scope>
    <source>
        <strain evidence="14 15">PCL1601</strain>
    </source>
</reference>
<evidence type="ECO:0000313" key="14">
    <source>
        <dbReference type="EMBL" id="OLF54340.1"/>
    </source>
</evidence>
<evidence type="ECO:0000256" key="6">
    <source>
        <dbReference type="ARBA" id="ARBA00022692"/>
    </source>
</evidence>
<dbReference type="EC" id="2.7.13.3" evidence="3"/>
<dbReference type="RefSeq" id="WP_075119883.1">
    <property type="nucleotide sequence ID" value="NZ_MSCT01000010.1"/>
</dbReference>
<evidence type="ECO:0000256" key="1">
    <source>
        <dbReference type="ARBA" id="ARBA00000085"/>
    </source>
</evidence>
<evidence type="ECO:0000313" key="15">
    <source>
        <dbReference type="Proteomes" id="UP000185578"/>
    </source>
</evidence>
<dbReference type="Gene3D" id="3.30.565.10">
    <property type="entry name" value="Histidine kinase-like ATPase, C-terminal domain"/>
    <property type="match status" value="1"/>
</dbReference>
<evidence type="ECO:0000259" key="12">
    <source>
        <dbReference type="PROSITE" id="PS50109"/>
    </source>
</evidence>
<dbReference type="SMART" id="SM00388">
    <property type="entry name" value="HisKA"/>
    <property type="match status" value="1"/>
</dbReference>